<proteinExistence type="predicted"/>
<feature type="domain" description="DUF7730" evidence="1">
    <location>
        <begin position="90"/>
        <end position="295"/>
    </location>
</feature>
<dbReference type="PANTHER" id="PTHR38790">
    <property type="entry name" value="2EXR DOMAIN-CONTAINING PROTEIN-RELATED"/>
    <property type="match status" value="1"/>
</dbReference>
<evidence type="ECO:0000259" key="1">
    <source>
        <dbReference type="Pfam" id="PF24864"/>
    </source>
</evidence>
<keyword evidence="3" id="KW-1185">Reference proteome</keyword>
<dbReference type="AlphaFoldDB" id="A0A6A6U7U3"/>
<accession>A0A6A6U7U3</accession>
<gene>
    <name evidence="2" type="ORF">BT63DRAFT_426370</name>
</gene>
<dbReference type="EMBL" id="MU004237">
    <property type="protein sequence ID" value="KAF2667507.1"/>
    <property type="molecule type" value="Genomic_DNA"/>
</dbReference>
<protein>
    <recommendedName>
        <fullName evidence="1">DUF7730 domain-containing protein</fullName>
    </recommendedName>
</protein>
<dbReference type="Proteomes" id="UP000799302">
    <property type="component" value="Unassembled WGS sequence"/>
</dbReference>
<reference evidence="2" key="1">
    <citation type="journal article" date="2020" name="Stud. Mycol.">
        <title>101 Dothideomycetes genomes: a test case for predicting lifestyles and emergence of pathogens.</title>
        <authorList>
            <person name="Haridas S."/>
            <person name="Albert R."/>
            <person name="Binder M."/>
            <person name="Bloem J."/>
            <person name="Labutti K."/>
            <person name="Salamov A."/>
            <person name="Andreopoulos B."/>
            <person name="Baker S."/>
            <person name="Barry K."/>
            <person name="Bills G."/>
            <person name="Bluhm B."/>
            <person name="Cannon C."/>
            <person name="Castanera R."/>
            <person name="Culley D."/>
            <person name="Daum C."/>
            <person name="Ezra D."/>
            <person name="Gonzalez J."/>
            <person name="Henrissat B."/>
            <person name="Kuo A."/>
            <person name="Liang C."/>
            <person name="Lipzen A."/>
            <person name="Lutzoni F."/>
            <person name="Magnuson J."/>
            <person name="Mondo S."/>
            <person name="Nolan M."/>
            <person name="Ohm R."/>
            <person name="Pangilinan J."/>
            <person name="Park H.-J."/>
            <person name="Ramirez L."/>
            <person name="Alfaro M."/>
            <person name="Sun H."/>
            <person name="Tritt A."/>
            <person name="Yoshinaga Y."/>
            <person name="Zwiers L.-H."/>
            <person name="Turgeon B."/>
            <person name="Goodwin S."/>
            <person name="Spatafora J."/>
            <person name="Crous P."/>
            <person name="Grigoriev I."/>
        </authorList>
    </citation>
    <scope>NUCLEOTIDE SEQUENCE</scope>
    <source>
        <strain evidence="2">CBS 115976</strain>
    </source>
</reference>
<dbReference type="Pfam" id="PF24864">
    <property type="entry name" value="DUF7730"/>
    <property type="match status" value="1"/>
</dbReference>
<evidence type="ECO:0000313" key="3">
    <source>
        <dbReference type="Proteomes" id="UP000799302"/>
    </source>
</evidence>
<dbReference type="InterPro" id="IPR056632">
    <property type="entry name" value="DUF7730"/>
</dbReference>
<dbReference type="OrthoDB" id="4757095at2759"/>
<sequence length="347" mass="39492">MAPARADRKNKGGMFDSVKEVVRADLELFHIGATISLRPIGLPQKKTAEERAQEKAHKARIANGAKRGFGLFKSRKDAPATKDIILRNVHDQTQSRFLQLPPEIRKRIWLEVVGGHLLFGGAVANLQHDYVYHSSNDFIDQAHRQKSKSGQLLDVLLTCHKIYDEAIDILYSSNIFYYIGVEKLGRVDPMSPRILPPTTNLRSLVFECNVDSVLFRNGLFIFRPSSAPFTAETWDIFQTLSSLQILLINFISHVAVFNTEGTDNGNSEDAVFDPLKRITNLEKFEVVVRWKCPYKPMRATCKLQNDYSDAPFRLTEILDHVVRDEVIHGSRDMIDVRDWASKTLARK</sequence>
<evidence type="ECO:0000313" key="2">
    <source>
        <dbReference type="EMBL" id="KAF2667507.1"/>
    </source>
</evidence>
<organism evidence="2 3">
    <name type="scientific">Microthyrium microscopicum</name>
    <dbReference type="NCBI Taxonomy" id="703497"/>
    <lineage>
        <taxon>Eukaryota</taxon>
        <taxon>Fungi</taxon>
        <taxon>Dikarya</taxon>
        <taxon>Ascomycota</taxon>
        <taxon>Pezizomycotina</taxon>
        <taxon>Dothideomycetes</taxon>
        <taxon>Dothideomycetes incertae sedis</taxon>
        <taxon>Microthyriales</taxon>
        <taxon>Microthyriaceae</taxon>
        <taxon>Microthyrium</taxon>
    </lineage>
</organism>
<dbReference type="PANTHER" id="PTHR38790:SF4">
    <property type="entry name" value="2EXR DOMAIN-CONTAINING PROTEIN"/>
    <property type="match status" value="1"/>
</dbReference>
<name>A0A6A6U7U3_9PEZI</name>